<dbReference type="PROSITE" id="PS51897">
    <property type="entry name" value="ANNEXIN_2"/>
    <property type="match status" value="1"/>
</dbReference>
<dbReference type="InterPro" id="IPR037104">
    <property type="entry name" value="Annexin_sf"/>
</dbReference>
<evidence type="ECO:0000313" key="4">
    <source>
        <dbReference type="Proteomes" id="UP000265618"/>
    </source>
</evidence>
<dbReference type="Proteomes" id="UP000265618">
    <property type="component" value="Unassembled WGS sequence"/>
</dbReference>
<dbReference type="GO" id="GO:0005509">
    <property type="term" value="F:calcium ion binding"/>
    <property type="evidence" value="ECO:0007669"/>
    <property type="project" value="InterPro"/>
</dbReference>
<name>A0A9K3DAE7_9EUKA</name>
<accession>A0A9K3DAE7</accession>
<dbReference type="EMBL" id="BDIP01005950">
    <property type="protein sequence ID" value="GIQ90248.1"/>
    <property type="molecule type" value="Genomic_DNA"/>
</dbReference>
<evidence type="ECO:0000313" key="3">
    <source>
        <dbReference type="EMBL" id="GIQ90248.1"/>
    </source>
</evidence>
<evidence type="ECO:0000256" key="1">
    <source>
        <dbReference type="ARBA" id="ARBA00022737"/>
    </source>
</evidence>
<keyword evidence="4" id="KW-1185">Reference proteome</keyword>
<dbReference type="AlphaFoldDB" id="A0A9K3DAE7"/>
<evidence type="ECO:0000256" key="2">
    <source>
        <dbReference type="ARBA" id="ARBA00023216"/>
    </source>
</evidence>
<dbReference type="SMART" id="SM00335">
    <property type="entry name" value="ANX"/>
    <property type="match status" value="1"/>
</dbReference>
<reference evidence="3 4" key="1">
    <citation type="journal article" date="2018" name="PLoS ONE">
        <title>The draft genome of Kipferlia bialata reveals reductive genome evolution in fornicate parasites.</title>
        <authorList>
            <person name="Tanifuji G."/>
            <person name="Takabayashi S."/>
            <person name="Kume K."/>
            <person name="Takagi M."/>
            <person name="Nakayama T."/>
            <person name="Kamikawa R."/>
            <person name="Inagaki Y."/>
            <person name="Hashimoto T."/>
        </authorList>
    </citation>
    <scope>NUCLEOTIDE SEQUENCE [LARGE SCALE GENOMIC DNA]</scope>
    <source>
        <strain evidence="3">NY0173</strain>
    </source>
</reference>
<dbReference type="OrthoDB" id="37886at2759"/>
<keyword evidence="2" id="KW-0041">Annexin</keyword>
<sequence>MHAPAQTAQLLAAADVLHGAIKGAGTDDASLIRVLSTHTNPQLQVIRASYEARFARDLVDDIK</sequence>
<dbReference type="Gene3D" id="1.10.220.10">
    <property type="entry name" value="Annexin"/>
    <property type="match status" value="1"/>
</dbReference>
<feature type="non-terminal residue" evidence="3">
    <location>
        <position position="63"/>
    </location>
</feature>
<comment type="caution">
    <text evidence="3">The sequence shown here is derived from an EMBL/GenBank/DDBJ whole genome shotgun (WGS) entry which is preliminary data.</text>
</comment>
<keyword evidence="1" id="KW-0677">Repeat</keyword>
<proteinExistence type="predicted"/>
<dbReference type="Pfam" id="PF00191">
    <property type="entry name" value="Annexin"/>
    <property type="match status" value="1"/>
</dbReference>
<gene>
    <name evidence="3" type="ORF">KIPB_012973</name>
</gene>
<organism evidence="3 4">
    <name type="scientific">Kipferlia bialata</name>
    <dbReference type="NCBI Taxonomy" id="797122"/>
    <lineage>
        <taxon>Eukaryota</taxon>
        <taxon>Metamonada</taxon>
        <taxon>Carpediemonas-like organisms</taxon>
        <taxon>Kipferlia</taxon>
    </lineage>
</organism>
<dbReference type="SUPFAM" id="SSF47874">
    <property type="entry name" value="Annexin"/>
    <property type="match status" value="1"/>
</dbReference>
<evidence type="ECO:0008006" key="5">
    <source>
        <dbReference type="Google" id="ProtNLM"/>
    </source>
</evidence>
<dbReference type="GO" id="GO:0005544">
    <property type="term" value="F:calcium-dependent phospholipid binding"/>
    <property type="evidence" value="ECO:0007669"/>
    <property type="project" value="InterPro"/>
</dbReference>
<dbReference type="InterPro" id="IPR018502">
    <property type="entry name" value="Annexin_repeat"/>
</dbReference>
<protein>
    <recommendedName>
        <fullName evidence="5">Annexin</fullName>
    </recommendedName>
</protein>